<comment type="similarity">
    <text evidence="1">Belongs to the 4-hydroxybenzoyl-CoA thioesterase family.</text>
</comment>
<dbReference type="EMBL" id="LAZR01000773">
    <property type="protein sequence ID" value="KKN58186.1"/>
    <property type="molecule type" value="Genomic_DNA"/>
</dbReference>
<evidence type="ECO:0000313" key="3">
    <source>
        <dbReference type="EMBL" id="KKN58186.1"/>
    </source>
</evidence>
<dbReference type="InterPro" id="IPR029069">
    <property type="entry name" value="HotDog_dom_sf"/>
</dbReference>
<dbReference type="AlphaFoldDB" id="A0A0F9UA72"/>
<dbReference type="GO" id="GO:0047617">
    <property type="term" value="F:fatty acyl-CoA hydrolase activity"/>
    <property type="evidence" value="ECO:0007669"/>
    <property type="project" value="TreeGrafter"/>
</dbReference>
<dbReference type="SUPFAM" id="SSF54637">
    <property type="entry name" value="Thioesterase/thiol ester dehydrase-isomerase"/>
    <property type="match status" value="1"/>
</dbReference>
<dbReference type="PANTHER" id="PTHR31793:SF40">
    <property type="entry name" value="ACYL-COA THIOESTER HYDROLASE, YBGC_YBAW FAMILY"/>
    <property type="match status" value="1"/>
</dbReference>
<accession>A0A0F9UA72</accession>
<dbReference type="Pfam" id="PF13279">
    <property type="entry name" value="4HBT_2"/>
    <property type="match status" value="1"/>
</dbReference>
<comment type="caution">
    <text evidence="3">The sequence shown here is derived from an EMBL/GenBank/DDBJ whole genome shotgun (WGS) entry which is preliminary data.</text>
</comment>
<evidence type="ECO:0008006" key="4">
    <source>
        <dbReference type="Google" id="ProtNLM"/>
    </source>
</evidence>
<dbReference type="CDD" id="cd00586">
    <property type="entry name" value="4HBT"/>
    <property type="match status" value="1"/>
</dbReference>
<dbReference type="InterPro" id="IPR006684">
    <property type="entry name" value="YbgC/YbaW"/>
</dbReference>
<dbReference type="PIRSF" id="PIRSF003230">
    <property type="entry name" value="YbgC"/>
    <property type="match status" value="1"/>
</dbReference>
<gene>
    <name evidence="3" type="ORF">LCGC14_0554650</name>
</gene>
<reference evidence="3" key="1">
    <citation type="journal article" date="2015" name="Nature">
        <title>Complex archaea that bridge the gap between prokaryotes and eukaryotes.</title>
        <authorList>
            <person name="Spang A."/>
            <person name="Saw J.H."/>
            <person name="Jorgensen S.L."/>
            <person name="Zaremba-Niedzwiedzka K."/>
            <person name="Martijn J."/>
            <person name="Lind A.E."/>
            <person name="van Eijk R."/>
            <person name="Schleper C."/>
            <person name="Guy L."/>
            <person name="Ettema T.J."/>
        </authorList>
    </citation>
    <scope>NUCLEOTIDE SEQUENCE</scope>
</reference>
<keyword evidence="2" id="KW-0378">Hydrolase</keyword>
<organism evidence="3">
    <name type="scientific">marine sediment metagenome</name>
    <dbReference type="NCBI Taxonomy" id="412755"/>
    <lineage>
        <taxon>unclassified sequences</taxon>
        <taxon>metagenomes</taxon>
        <taxon>ecological metagenomes</taxon>
    </lineage>
</organism>
<name>A0A0F9UA72_9ZZZZ</name>
<evidence type="ECO:0000256" key="2">
    <source>
        <dbReference type="ARBA" id="ARBA00022801"/>
    </source>
</evidence>
<sequence>MQTFKDQHPIHTDITVAWADMDALQHVNNVVYLRYFEIARIDFLNKINLFDTISPNGVGPVISENNIRYKRPVTFPDTLTVGVTISDIKTDRFVMNYTVFSHAQNAITTTGTSKVVMFDFETGQKAPIAEPLLSALVSYSQDDQ</sequence>
<dbReference type="InterPro" id="IPR050563">
    <property type="entry name" value="4-hydroxybenzoyl-CoA_TE"/>
</dbReference>
<protein>
    <recommendedName>
        <fullName evidence="4">Thioesterase domain-containing protein</fullName>
    </recommendedName>
</protein>
<evidence type="ECO:0000256" key="1">
    <source>
        <dbReference type="ARBA" id="ARBA00005953"/>
    </source>
</evidence>
<dbReference type="Gene3D" id="3.10.129.10">
    <property type="entry name" value="Hotdog Thioesterase"/>
    <property type="match status" value="1"/>
</dbReference>
<proteinExistence type="inferred from homology"/>
<dbReference type="PANTHER" id="PTHR31793">
    <property type="entry name" value="4-HYDROXYBENZOYL-COA THIOESTERASE FAMILY MEMBER"/>
    <property type="match status" value="1"/>
</dbReference>